<sequence>MRLATIHLMAGLWPYCVSKSLSMAKRQNFAPAGPLGSPDRSTALKEMGKFGIP</sequence>
<dbReference type="AlphaFoldDB" id="A0A318TUG9"/>
<dbReference type="Proteomes" id="UP000248148">
    <property type="component" value="Unassembled WGS sequence"/>
</dbReference>
<organism evidence="1 2">
    <name type="scientific">Rhodopseudomonas faecalis</name>
    <dbReference type="NCBI Taxonomy" id="99655"/>
    <lineage>
        <taxon>Bacteria</taxon>
        <taxon>Pseudomonadati</taxon>
        <taxon>Pseudomonadota</taxon>
        <taxon>Alphaproteobacteria</taxon>
        <taxon>Hyphomicrobiales</taxon>
        <taxon>Nitrobacteraceae</taxon>
        <taxon>Rhodopseudomonas</taxon>
    </lineage>
</organism>
<comment type="caution">
    <text evidence="1">The sequence shown here is derived from an EMBL/GenBank/DDBJ whole genome shotgun (WGS) entry which is preliminary data.</text>
</comment>
<gene>
    <name evidence="1" type="ORF">BJ122_10722</name>
</gene>
<protein>
    <submittedName>
        <fullName evidence="1">Uncharacterized protein</fullName>
    </submittedName>
</protein>
<evidence type="ECO:0000313" key="2">
    <source>
        <dbReference type="Proteomes" id="UP000248148"/>
    </source>
</evidence>
<accession>A0A318TUG9</accession>
<keyword evidence="2" id="KW-1185">Reference proteome</keyword>
<dbReference type="EMBL" id="QJTI01000007">
    <property type="protein sequence ID" value="PYF03299.1"/>
    <property type="molecule type" value="Genomic_DNA"/>
</dbReference>
<evidence type="ECO:0000313" key="1">
    <source>
        <dbReference type="EMBL" id="PYF03299.1"/>
    </source>
</evidence>
<reference evidence="1 2" key="1">
    <citation type="submission" date="2018-06" db="EMBL/GenBank/DDBJ databases">
        <title>Genomic Encyclopedia of Archaeal and Bacterial Type Strains, Phase II (KMG-II): from individual species to whole genera.</title>
        <authorList>
            <person name="Goeker M."/>
        </authorList>
    </citation>
    <scope>NUCLEOTIDE SEQUENCE [LARGE SCALE GENOMIC DNA]</scope>
    <source>
        <strain evidence="1 2">JCM 11668</strain>
    </source>
</reference>
<proteinExistence type="predicted"/>
<name>A0A318TUG9_9BRAD</name>